<dbReference type="PROSITE" id="PS50206">
    <property type="entry name" value="RHODANESE_3"/>
    <property type="match status" value="1"/>
</dbReference>
<comment type="caution">
    <text evidence="3">The sequence shown here is derived from an EMBL/GenBank/DDBJ whole genome shotgun (WGS) entry which is preliminary data.</text>
</comment>
<dbReference type="Proteomes" id="UP000275394">
    <property type="component" value="Unassembled WGS sequence"/>
</dbReference>
<evidence type="ECO:0000259" key="2">
    <source>
        <dbReference type="PROSITE" id="PS50206"/>
    </source>
</evidence>
<keyword evidence="1" id="KW-0732">Signal</keyword>
<keyword evidence="4" id="KW-1185">Reference proteome</keyword>
<sequence>MAKLLAFIIGCCLVSQAAVAERIIIDVRTSEEYQAGHLDAAVNVPYDVIAKHIAELADDKNTEIVLYCRSGRRSGVALETLRGLGYVDVTNVGGYEGAKSWAREQE</sequence>
<dbReference type="CDD" id="cd00158">
    <property type="entry name" value="RHOD"/>
    <property type="match status" value="1"/>
</dbReference>
<protein>
    <submittedName>
        <fullName evidence="3">Phage shock protein E</fullName>
    </submittedName>
</protein>
<proteinExistence type="predicted"/>
<dbReference type="InterPro" id="IPR036873">
    <property type="entry name" value="Rhodanese-like_dom_sf"/>
</dbReference>
<name>A0A3N2DYG9_9GAMM</name>
<dbReference type="SUPFAM" id="SSF52821">
    <property type="entry name" value="Rhodanese/Cell cycle control phosphatase"/>
    <property type="match status" value="1"/>
</dbReference>
<reference evidence="3 4" key="1">
    <citation type="submission" date="2018-11" db="EMBL/GenBank/DDBJ databases">
        <title>Genomic Encyclopedia of Type Strains, Phase IV (KMG-IV): sequencing the most valuable type-strain genomes for metagenomic binning, comparative biology and taxonomic classification.</title>
        <authorList>
            <person name="Goeker M."/>
        </authorList>
    </citation>
    <scope>NUCLEOTIDE SEQUENCE [LARGE SCALE GENOMIC DNA]</scope>
    <source>
        <strain evidence="3 4">DSM 100316</strain>
    </source>
</reference>
<feature type="chain" id="PRO_5018168361" evidence="1">
    <location>
        <begin position="21"/>
        <end position="106"/>
    </location>
</feature>
<dbReference type="EMBL" id="RKHR01000003">
    <property type="protein sequence ID" value="ROS04868.1"/>
    <property type="molecule type" value="Genomic_DNA"/>
</dbReference>
<evidence type="ECO:0000313" key="3">
    <source>
        <dbReference type="EMBL" id="ROS04868.1"/>
    </source>
</evidence>
<dbReference type="OrthoDB" id="9814704at2"/>
<feature type="domain" description="Rhodanese" evidence="2">
    <location>
        <begin position="18"/>
        <end position="106"/>
    </location>
</feature>
<gene>
    <name evidence="3" type="ORF">EDC56_0384</name>
</gene>
<dbReference type="PANTHER" id="PTHR45431">
    <property type="entry name" value="RHODANESE-LIKE DOMAIN-CONTAINING PROTEIN 15, CHLOROPLASTIC"/>
    <property type="match status" value="1"/>
</dbReference>
<dbReference type="PANTHER" id="PTHR45431:SF3">
    <property type="entry name" value="RHODANESE-LIKE DOMAIN-CONTAINING PROTEIN 15, CHLOROPLASTIC"/>
    <property type="match status" value="1"/>
</dbReference>
<dbReference type="SMART" id="SM00450">
    <property type="entry name" value="RHOD"/>
    <property type="match status" value="1"/>
</dbReference>
<dbReference type="Pfam" id="PF00581">
    <property type="entry name" value="Rhodanese"/>
    <property type="match status" value="1"/>
</dbReference>
<evidence type="ECO:0000256" key="1">
    <source>
        <dbReference type="SAM" id="SignalP"/>
    </source>
</evidence>
<dbReference type="AlphaFoldDB" id="A0A3N2DYG9"/>
<organism evidence="3 4">
    <name type="scientific">Sinobacterium caligoides</name>
    <dbReference type="NCBI Taxonomy" id="933926"/>
    <lineage>
        <taxon>Bacteria</taxon>
        <taxon>Pseudomonadati</taxon>
        <taxon>Pseudomonadota</taxon>
        <taxon>Gammaproteobacteria</taxon>
        <taxon>Cellvibrionales</taxon>
        <taxon>Spongiibacteraceae</taxon>
        <taxon>Sinobacterium</taxon>
    </lineage>
</organism>
<dbReference type="Gene3D" id="3.40.250.10">
    <property type="entry name" value="Rhodanese-like domain"/>
    <property type="match status" value="1"/>
</dbReference>
<evidence type="ECO:0000313" key="4">
    <source>
        <dbReference type="Proteomes" id="UP000275394"/>
    </source>
</evidence>
<dbReference type="InterPro" id="IPR052367">
    <property type="entry name" value="Thiosulfate_ST/Rhodanese-like"/>
</dbReference>
<dbReference type="RefSeq" id="WP_123710831.1">
    <property type="nucleotide sequence ID" value="NZ_RKHR01000003.1"/>
</dbReference>
<feature type="signal peptide" evidence="1">
    <location>
        <begin position="1"/>
        <end position="20"/>
    </location>
</feature>
<accession>A0A3N2DYG9</accession>
<dbReference type="InterPro" id="IPR001763">
    <property type="entry name" value="Rhodanese-like_dom"/>
</dbReference>